<feature type="domain" description="Carbohydrate-binding module family 96" evidence="4">
    <location>
        <begin position="5"/>
        <end position="173"/>
    </location>
</feature>
<evidence type="ECO:0000256" key="1">
    <source>
        <dbReference type="ARBA" id="ARBA00004613"/>
    </source>
</evidence>
<accession>A0A0F9GFN2</accession>
<evidence type="ECO:0000256" key="2">
    <source>
        <dbReference type="ARBA" id="ARBA00022525"/>
    </source>
</evidence>
<gene>
    <name evidence="5" type="ORF">LCGC14_1832450</name>
</gene>
<dbReference type="Pfam" id="PF24517">
    <property type="entry name" value="CBM96"/>
    <property type="match status" value="1"/>
</dbReference>
<sequence length="352" mass="38116">MAEVTETLYPSADTRVIENIPDTNYGSIDQVVVAGNTADFAIRILAKFDLSSIPITAAIYSALLRLRYFDDIGQDPVGRTYNCHRVTADWAELVATWNNQPAHAAGVTAALTMPAAYGWVEWELDDDVQDMIDAVVSNYGWKVKDNVESGGAIKYGDFRSKEYDSLDPELVIIYEETLYQKYTTGDNAQAGWYGAFWGAQSFTPVLNHKITSVKIKVFRTGSPGTVTVSIKGTDGDGKPTGADLASGTFDGNAVTTDTAGEWKEIVFSSPYTLRPGTKFAQVLRAPDGDASNKLNWRLDTATAAYPGGEYLLSANSGSTWTAIPTYDLLFVEFGIPVSPAGLNPGLQEIILG</sequence>
<comment type="caution">
    <text evidence="5">The sequence shown here is derived from an EMBL/GenBank/DDBJ whole genome shotgun (WGS) entry which is preliminary data.</text>
</comment>
<dbReference type="AlphaFoldDB" id="A0A0F9GFN2"/>
<proteinExistence type="predicted"/>
<protein>
    <recommendedName>
        <fullName evidence="4">Carbohydrate-binding module family 96 domain-containing protein</fullName>
    </recommendedName>
</protein>
<dbReference type="EMBL" id="LAZR01018118">
    <property type="protein sequence ID" value="KKL97644.1"/>
    <property type="molecule type" value="Genomic_DNA"/>
</dbReference>
<dbReference type="NCBIfam" id="NF033679">
    <property type="entry name" value="DNRLRE_dom"/>
    <property type="match status" value="1"/>
</dbReference>
<reference evidence="5" key="1">
    <citation type="journal article" date="2015" name="Nature">
        <title>Complex archaea that bridge the gap between prokaryotes and eukaryotes.</title>
        <authorList>
            <person name="Spang A."/>
            <person name="Saw J.H."/>
            <person name="Jorgensen S.L."/>
            <person name="Zaremba-Niedzwiedzka K."/>
            <person name="Martijn J."/>
            <person name="Lind A.E."/>
            <person name="van Eijk R."/>
            <person name="Schleper C."/>
            <person name="Guy L."/>
            <person name="Ettema T.J."/>
        </authorList>
    </citation>
    <scope>NUCLEOTIDE SEQUENCE</scope>
</reference>
<name>A0A0F9GFN2_9ZZZZ</name>
<dbReference type="InterPro" id="IPR055372">
    <property type="entry name" value="CBM96"/>
</dbReference>
<evidence type="ECO:0000313" key="5">
    <source>
        <dbReference type="EMBL" id="KKL97644.1"/>
    </source>
</evidence>
<keyword evidence="3" id="KW-0732">Signal</keyword>
<keyword evidence="2" id="KW-0964">Secreted</keyword>
<organism evidence="5">
    <name type="scientific">marine sediment metagenome</name>
    <dbReference type="NCBI Taxonomy" id="412755"/>
    <lineage>
        <taxon>unclassified sequences</taxon>
        <taxon>metagenomes</taxon>
        <taxon>ecological metagenomes</taxon>
    </lineage>
</organism>
<evidence type="ECO:0000259" key="4">
    <source>
        <dbReference type="Pfam" id="PF24517"/>
    </source>
</evidence>
<evidence type="ECO:0000256" key="3">
    <source>
        <dbReference type="ARBA" id="ARBA00022729"/>
    </source>
</evidence>
<comment type="subcellular location">
    <subcellularLocation>
        <location evidence="1">Secreted</location>
    </subcellularLocation>
</comment>
<dbReference type="GO" id="GO:0005576">
    <property type="term" value="C:extracellular region"/>
    <property type="evidence" value="ECO:0007669"/>
    <property type="project" value="UniProtKB-SubCell"/>
</dbReference>